<keyword evidence="2" id="KW-1185">Reference proteome</keyword>
<name>A0A842I5J6_9RHOB</name>
<accession>A0A842I5J6</accession>
<evidence type="ECO:0000313" key="2">
    <source>
        <dbReference type="Proteomes" id="UP000555411"/>
    </source>
</evidence>
<reference evidence="1 2" key="1">
    <citation type="journal article" date="2017" name="Int. J. Syst. Evol. Microbiol.">
        <title>Gemmobacter straminiformis sp. nov., isolated from an artificial fountain.</title>
        <authorList>
            <person name="Kang J.Y."/>
            <person name="Kim M.J."/>
            <person name="Chun J."/>
            <person name="Son K.P."/>
            <person name="Jahng K.Y."/>
        </authorList>
    </citation>
    <scope>NUCLEOTIDE SEQUENCE [LARGE SCALE GENOMIC DNA]</scope>
    <source>
        <strain evidence="1 2">CAM-8</strain>
    </source>
</reference>
<dbReference type="AlphaFoldDB" id="A0A842I5J6"/>
<gene>
    <name evidence="1" type="ORF">H7F16_04195</name>
</gene>
<evidence type="ECO:0000313" key="1">
    <source>
        <dbReference type="EMBL" id="MBC2834693.1"/>
    </source>
</evidence>
<protein>
    <submittedName>
        <fullName evidence="1">Uncharacterized protein</fullName>
    </submittedName>
</protein>
<dbReference type="EMBL" id="JACLQD010000001">
    <property type="protein sequence ID" value="MBC2834693.1"/>
    <property type="molecule type" value="Genomic_DNA"/>
</dbReference>
<comment type="caution">
    <text evidence="1">The sequence shown here is derived from an EMBL/GenBank/DDBJ whole genome shotgun (WGS) entry which is preliminary data.</text>
</comment>
<dbReference type="Proteomes" id="UP000555411">
    <property type="component" value="Unassembled WGS sequence"/>
</dbReference>
<organism evidence="1 2">
    <name type="scientific">Paragemmobacter straminiformis</name>
    <dbReference type="NCBI Taxonomy" id="2045119"/>
    <lineage>
        <taxon>Bacteria</taxon>
        <taxon>Pseudomonadati</taxon>
        <taxon>Pseudomonadota</taxon>
        <taxon>Alphaproteobacteria</taxon>
        <taxon>Rhodobacterales</taxon>
        <taxon>Paracoccaceae</taxon>
        <taxon>Paragemmobacter</taxon>
    </lineage>
</organism>
<sequence>MTASAPSLQPGTIFYDTFLGALRVFGTNLKEWSAAHGVDPTNAKLAATGGWNGPKARELRAQMIAEIGPDLFALLYRSRMTREQGRAA</sequence>
<proteinExistence type="predicted"/>
<dbReference type="RefSeq" id="WP_185796268.1">
    <property type="nucleotide sequence ID" value="NZ_JACLQD010000001.1"/>
</dbReference>